<dbReference type="AlphaFoldDB" id="A0A4R5DL47"/>
<dbReference type="InterPro" id="IPR011009">
    <property type="entry name" value="Kinase-like_dom_sf"/>
</dbReference>
<protein>
    <submittedName>
        <fullName evidence="1">Kinase</fullName>
    </submittedName>
</protein>
<evidence type="ECO:0000313" key="1">
    <source>
        <dbReference type="EMBL" id="TDE12701.1"/>
    </source>
</evidence>
<dbReference type="InParanoid" id="A0A4R5DL47"/>
<keyword evidence="1" id="KW-0808">Transferase</keyword>
<dbReference type="GO" id="GO:0019748">
    <property type="term" value="P:secondary metabolic process"/>
    <property type="evidence" value="ECO:0007669"/>
    <property type="project" value="InterPro"/>
</dbReference>
<dbReference type="RefSeq" id="WP_131893023.1">
    <property type="nucleotide sequence ID" value="NZ_SMKZ01000007.1"/>
</dbReference>
<dbReference type="InterPro" id="IPR006748">
    <property type="entry name" value="NH2Glyco/OHUrea_AB-resist_kin"/>
</dbReference>
<gene>
    <name evidence="1" type="ORF">E1269_07300</name>
</gene>
<organism evidence="1 2">
    <name type="scientific">Jiangella asiatica</name>
    <dbReference type="NCBI Taxonomy" id="2530372"/>
    <lineage>
        <taxon>Bacteria</taxon>
        <taxon>Bacillati</taxon>
        <taxon>Actinomycetota</taxon>
        <taxon>Actinomycetes</taxon>
        <taxon>Jiangellales</taxon>
        <taxon>Jiangellaceae</taxon>
        <taxon>Jiangella</taxon>
    </lineage>
</organism>
<keyword evidence="1" id="KW-0418">Kinase</keyword>
<name>A0A4R5DL47_9ACTN</name>
<accession>A0A4R5DL47</accession>
<keyword evidence="2" id="KW-1185">Reference proteome</keyword>
<dbReference type="GO" id="GO:0016301">
    <property type="term" value="F:kinase activity"/>
    <property type="evidence" value="ECO:0007669"/>
    <property type="project" value="UniProtKB-KW"/>
</dbReference>
<evidence type="ECO:0000313" key="2">
    <source>
        <dbReference type="Proteomes" id="UP000294739"/>
    </source>
</evidence>
<comment type="caution">
    <text evidence="1">The sequence shown here is derived from an EMBL/GenBank/DDBJ whole genome shotgun (WGS) entry which is preliminary data.</text>
</comment>
<proteinExistence type="predicted"/>
<dbReference type="OrthoDB" id="3638028at2"/>
<reference evidence="1 2" key="1">
    <citation type="submission" date="2019-03" db="EMBL/GenBank/DDBJ databases">
        <title>Draft genome sequences of novel Actinobacteria.</title>
        <authorList>
            <person name="Sahin N."/>
            <person name="Ay H."/>
            <person name="Saygin H."/>
        </authorList>
    </citation>
    <scope>NUCLEOTIDE SEQUENCE [LARGE SCALE GENOMIC DNA]</scope>
    <source>
        <strain evidence="1 2">5K138</strain>
    </source>
</reference>
<dbReference type="Proteomes" id="UP000294739">
    <property type="component" value="Unassembled WGS sequence"/>
</dbReference>
<dbReference type="GO" id="GO:0016773">
    <property type="term" value="F:phosphotransferase activity, alcohol group as acceptor"/>
    <property type="evidence" value="ECO:0007669"/>
    <property type="project" value="InterPro"/>
</dbReference>
<sequence length="284" mass="31767">MPRWWHDRPGRQWLGTLPSLVSAQCRRWDLRIDGEPMHGSNALIVPVRRRREPYVLRLSPPGDNIDQEAAALHFWAGRGTVRLFDVDRGSRAMLLERLDSSRSLQSQPLTIAVPILAHLVGVLAVPAPADVLSTATIAAGHVETFERDWLAVEGPTPRSQLTTAIQLAEERSEAPTSDLAVDGDLHCAQVLAAKRAPWLIVDPVLLRGDREYDFARVLWDRLDELSKDSEIIAAFDAFVDAAQVPAQRARCWVVLRSMSYLLWGIPHGLTSDPPKCRRLLDLFC</sequence>
<dbReference type="Pfam" id="PF04655">
    <property type="entry name" value="APH_6_hur"/>
    <property type="match status" value="1"/>
</dbReference>
<dbReference type="SUPFAM" id="SSF56112">
    <property type="entry name" value="Protein kinase-like (PK-like)"/>
    <property type="match status" value="1"/>
</dbReference>
<dbReference type="EMBL" id="SMKZ01000007">
    <property type="protein sequence ID" value="TDE12701.1"/>
    <property type="molecule type" value="Genomic_DNA"/>
</dbReference>